<reference evidence="2" key="1">
    <citation type="submission" date="2021-03" db="EMBL/GenBank/DDBJ databases">
        <authorList>
            <person name="Tran Van P."/>
        </authorList>
    </citation>
    <scope>NUCLEOTIDE SEQUENCE</scope>
</reference>
<gene>
    <name evidence="2" type="ORF">TPAB3V08_LOCUS1650</name>
</gene>
<keyword evidence="3" id="KW-1185">Reference proteome</keyword>
<proteinExistence type="predicted"/>
<evidence type="ECO:0000313" key="3">
    <source>
        <dbReference type="Proteomes" id="UP001153148"/>
    </source>
</evidence>
<evidence type="ECO:0000313" key="2">
    <source>
        <dbReference type="EMBL" id="CAG2054629.1"/>
    </source>
</evidence>
<organism evidence="2 3">
    <name type="scientific">Timema podura</name>
    <name type="common">Walking stick</name>
    <dbReference type="NCBI Taxonomy" id="61482"/>
    <lineage>
        <taxon>Eukaryota</taxon>
        <taxon>Metazoa</taxon>
        <taxon>Ecdysozoa</taxon>
        <taxon>Arthropoda</taxon>
        <taxon>Hexapoda</taxon>
        <taxon>Insecta</taxon>
        <taxon>Pterygota</taxon>
        <taxon>Neoptera</taxon>
        <taxon>Polyneoptera</taxon>
        <taxon>Phasmatodea</taxon>
        <taxon>Timematodea</taxon>
        <taxon>Timematoidea</taxon>
        <taxon>Timematidae</taxon>
        <taxon>Timema</taxon>
    </lineage>
</organism>
<evidence type="ECO:0000256" key="1">
    <source>
        <dbReference type="SAM" id="Phobius"/>
    </source>
</evidence>
<keyword evidence="1" id="KW-0472">Membrane</keyword>
<protein>
    <submittedName>
        <fullName evidence="2">Uncharacterized protein</fullName>
    </submittedName>
</protein>
<dbReference type="Proteomes" id="UP001153148">
    <property type="component" value="Unassembled WGS sequence"/>
</dbReference>
<name>A0ABN7NIL7_TIMPD</name>
<keyword evidence="1" id="KW-0812">Transmembrane</keyword>
<keyword evidence="1" id="KW-1133">Transmembrane helix</keyword>
<comment type="caution">
    <text evidence="2">The sequence shown here is derived from an EMBL/GenBank/DDBJ whole genome shotgun (WGS) entry which is preliminary data.</text>
</comment>
<sequence>MEKTVSSLFKPWYIWMFLCLLLSALGAGLGVPLALSFMGPSNHQQRLQVVRRLLRDVPLVDGWGEGERLDDDQWNCSRYIRLLRRLIGPFYSNILEKGGLYVKEPGKTPHRDAYLVEKIVRCARGRVYV</sequence>
<accession>A0ABN7NIL7</accession>
<dbReference type="EMBL" id="CAJPIN010001550">
    <property type="protein sequence ID" value="CAG2054629.1"/>
    <property type="molecule type" value="Genomic_DNA"/>
</dbReference>
<feature type="transmembrane region" description="Helical" evidence="1">
    <location>
        <begin position="12"/>
        <end position="37"/>
    </location>
</feature>